<keyword evidence="3" id="KW-1185">Reference proteome</keyword>
<evidence type="ECO:0000313" key="3">
    <source>
        <dbReference type="Proteomes" id="UP000554482"/>
    </source>
</evidence>
<gene>
    <name evidence="2" type="ORF">FRX31_028958</name>
</gene>
<dbReference type="InterPro" id="IPR012458">
    <property type="entry name" value="DUF1664"/>
</dbReference>
<dbReference type="AlphaFoldDB" id="A0A7J6V8T0"/>
<organism evidence="2 3">
    <name type="scientific">Thalictrum thalictroides</name>
    <name type="common">Rue-anemone</name>
    <name type="synonym">Anemone thalictroides</name>
    <dbReference type="NCBI Taxonomy" id="46969"/>
    <lineage>
        <taxon>Eukaryota</taxon>
        <taxon>Viridiplantae</taxon>
        <taxon>Streptophyta</taxon>
        <taxon>Embryophyta</taxon>
        <taxon>Tracheophyta</taxon>
        <taxon>Spermatophyta</taxon>
        <taxon>Magnoliopsida</taxon>
        <taxon>Ranunculales</taxon>
        <taxon>Ranunculaceae</taxon>
        <taxon>Thalictroideae</taxon>
        <taxon>Thalictrum</taxon>
    </lineage>
</organism>
<protein>
    <recommendedName>
        <fullName evidence="1">DUF1664 domain-containing protein</fullName>
    </recommendedName>
</protein>
<proteinExistence type="predicted"/>
<sequence>ESLQNDSKNIVDALHALQKGITSTQKAESQRIANALHDLQVTLKEELRQASISSQIAAFFHHDTTILLIKIAAVGGISYGCWKWMGFSVSDVVDGTKRNVIGALSSTAKNLGNKFTKISEKMEHCTKQLETYSKLDEPKKMSNLKTRVSEVLRDVSQCGNNSEFKEDISKMTPLEDPNAKLWRPTTGIQIMEEAIKSTIAWPTDHIIYDVHYDN</sequence>
<dbReference type="PANTHER" id="PTHR46667:SF6">
    <property type="entry name" value="OS01G0185100 PROTEIN"/>
    <property type="match status" value="1"/>
</dbReference>
<dbReference type="OrthoDB" id="1936670at2759"/>
<accession>A0A7J6V8T0</accession>
<evidence type="ECO:0000259" key="1">
    <source>
        <dbReference type="Pfam" id="PF07889"/>
    </source>
</evidence>
<dbReference type="PANTHER" id="PTHR46667">
    <property type="entry name" value="OS05G0182700 PROTEIN"/>
    <property type="match status" value="1"/>
</dbReference>
<dbReference type="Pfam" id="PF07889">
    <property type="entry name" value="DUF1664"/>
    <property type="match status" value="1"/>
</dbReference>
<feature type="domain" description="DUF1664" evidence="1">
    <location>
        <begin position="66"/>
        <end position="163"/>
    </location>
</feature>
<evidence type="ECO:0000313" key="2">
    <source>
        <dbReference type="EMBL" id="KAF5181456.1"/>
    </source>
</evidence>
<feature type="non-terminal residue" evidence="2">
    <location>
        <position position="214"/>
    </location>
</feature>
<dbReference type="Proteomes" id="UP000554482">
    <property type="component" value="Unassembled WGS sequence"/>
</dbReference>
<dbReference type="EMBL" id="JABWDY010036169">
    <property type="protein sequence ID" value="KAF5181456.1"/>
    <property type="molecule type" value="Genomic_DNA"/>
</dbReference>
<name>A0A7J6V8T0_THATH</name>
<comment type="caution">
    <text evidence="2">The sequence shown here is derived from an EMBL/GenBank/DDBJ whole genome shotgun (WGS) entry which is preliminary data.</text>
</comment>
<reference evidence="2 3" key="1">
    <citation type="submission" date="2020-06" db="EMBL/GenBank/DDBJ databases">
        <title>Transcriptomic and genomic resources for Thalictrum thalictroides and T. hernandezii: Facilitating candidate gene discovery in an emerging model plant lineage.</title>
        <authorList>
            <person name="Arias T."/>
            <person name="Riano-Pachon D.M."/>
            <person name="Di Stilio V.S."/>
        </authorList>
    </citation>
    <scope>NUCLEOTIDE SEQUENCE [LARGE SCALE GENOMIC DNA]</scope>
    <source>
        <strain evidence="3">cv. WT478/WT964</strain>
        <tissue evidence="2">Leaves</tissue>
    </source>
</reference>